<organism evidence="8 9">
    <name type="scientific">Pycnoporus cinnabarinus</name>
    <name type="common">Cinnabar-red polypore</name>
    <name type="synonym">Trametes cinnabarina</name>
    <dbReference type="NCBI Taxonomy" id="5643"/>
    <lineage>
        <taxon>Eukaryota</taxon>
        <taxon>Fungi</taxon>
        <taxon>Dikarya</taxon>
        <taxon>Basidiomycota</taxon>
        <taxon>Agaricomycotina</taxon>
        <taxon>Agaricomycetes</taxon>
        <taxon>Polyporales</taxon>
        <taxon>Polyporaceae</taxon>
        <taxon>Trametes</taxon>
    </lineage>
</organism>
<dbReference type="InterPro" id="IPR045119">
    <property type="entry name" value="SUN1-5"/>
</dbReference>
<dbReference type="Proteomes" id="UP000029665">
    <property type="component" value="Unassembled WGS sequence"/>
</dbReference>
<reference evidence="8" key="1">
    <citation type="submission" date="2014-01" db="EMBL/GenBank/DDBJ databases">
        <title>The genome of the white-rot fungus Pycnoporus cinnabarinus: a basidiomycete model with a versatile arsenal for lignocellulosic biomass breakdown.</title>
        <authorList>
            <person name="Levasseur A."/>
            <person name="Lomascolo A."/>
            <person name="Ruiz-Duenas F.J."/>
            <person name="Uzan E."/>
            <person name="Piumi F."/>
            <person name="Kues U."/>
            <person name="Ram A.F.J."/>
            <person name="Murat C."/>
            <person name="Haon M."/>
            <person name="Benoit I."/>
            <person name="Arfi Y."/>
            <person name="Chevret D."/>
            <person name="Drula E."/>
            <person name="Kwon M.J."/>
            <person name="Gouret P."/>
            <person name="Lesage-Meessen L."/>
            <person name="Lombard V."/>
            <person name="Mariette J."/>
            <person name="Noirot C."/>
            <person name="Park J."/>
            <person name="Patyshakuliyeva A."/>
            <person name="Wieneger R.A.B."/>
            <person name="Wosten H.A.B."/>
            <person name="Martin F."/>
            <person name="Coutinho P.M."/>
            <person name="de Vries R."/>
            <person name="Martinez A.T."/>
            <person name="Klopp C."/>
            <person name="Pontarotti P."/>
            <person name="Henrissat B."/>
            <person name="Record E."/>
        </authorList>
    </citation>
    <scope>NUCLEOTIDE SEQUENCE [LARGE SCALE GENOMIC DNA]</scope>
    <source>
        <strain evidence="8">BRFM137</strain>
    </source>
</reference>
<dbReference type="EMBL" id="CCBP010000297">
    <property type="protein sequence ID" value="CDO75812.1"/>
    <property type="molecule type" value="Genomic_DNA"/>
</dbReference>
<feature type="domain" description="SUN" evidence="7">
    <location>
        <begin position="451"/>
        <end position="638"/>
    </location>
</feature>
<evidence type="ECO:0000256" key="3">
    <source>
        <dbReference type="ARBA" id="ARBA00022989"/>
    </source>
</evidence>
<dbReference type="GO" id="GO:0043495">
    <property type="term" value="F:protein-membrane adaptor activity"/>
    <property type="evidence" value="ECO:0007669"/>
    <property type="project" value="TreeGrafter"/>
</dbReference>
<evidence type="ECO:0000256" key="2">
    <source>
        <dbReference type="ARBA" id="ARBA00022692"/>
    </source>
</evidence>
<dbReference type="PANTHER" id="PTHR12911">
    <property type="entry name" value="SAD1/UNC-84-LIKE PROTEIN-RELATED"/>
    <property type="match status" value="1"/>
</dbReference>
<feature type="compositionally biased region" description="Polar residues" evidence="5">
    <location>
        <begin position="327"/>
        <end position="336"/>
    </location>
</feature>
<feature type="region of interest" description="Disordered" evidence="5">
    <location>
        <begin position="327"/>
        <end position="350"/>
    </location>
</feature>
<protein>
    <recommendedName>
        <fullName evidence="7">SUN domain-containing protein</fullName>
    </recommendedName>
</protein>
<feature type="region of interest" description="Disordered" evidence="5">
    <location>
        <begin position="893"/>
        <end position="954"/>
    </location>
</feature>
<feature type="region of interest" description="Disordered" evidence="5">
    <location>
        <begin position="1005"/>
        <end position="1061"/>
    </location>
</feature>
<dbReference type="OrthoDB" id="2731524at2759"/>
<feature type="transmembrane region" description="Helical" evidence="6">
    <location>
        <begin position="358"/>
        <end position="377"/>
    </location>
</feature>
<keyword evidence="2 6" id="KW-0812">Transmembrane</keyword>
<keyword evidence="3 6" id="KW-1133">Transmembrane helix</keyword>
<feature type="region of interest" description="Disordered" evidence="5">
    <location>
        <begin position="1296"/>
        <end position="1318"/>
    </location>
</feature>
<feature type="compositionally biased region" description="Basic and acidic residues" evidence="5">
    <location>
        <begin position="1302"/>
        <end position="1314"/>
    </location>
</feature>
<evidence type="ECO:0000256" key="6">
    <source>
        <dbReference type="SAM" id="Phobius"/>
    </source>
</evidence>
<accession>A0A060SMV4</accession>
<feature type="compositionally biased region" description="Basic and acidic residues" evidence="5">
    <location>
        <begin position="930"/>
        <end position="944"/>
    </location>
</feature>
<dbReference type="STRING" id="5643.A0A060SMV4"/>
<gene>
    <name evidence="8" type="ORF">BN946_scf184951.g10</name>
</gene>
<comment type="subcellular location">
    <subcellularLocation>
        <location evidence="1">Membrane</location>
    </subcellularLocation>
</comment>
<evidence type="ECO:0000313" key="8">
    <source>
        <dbReference type="EMBL" id="CDO75812.1"/>
    </source>
</evidence>
<dbReference type="GO" id="GO:0034993">
    <property type="term" value="C:meiotic nuclear membrane microtubule tethering complex"/>
    <property type="evidence" value="ECO:0007669"/>
    <property type="project" value="TreeGrafter"/>
</dbReference>
<evidence type="ECO:0000256" key="1">
    <source>
        <dbReference type="ARBA" id="ARBA00004370"/>
    </source>
</evidence>
<feature type="compositionally biased region" description="Pro residues" evidence="5">
    <location>
        <begin position="124"/>
        <end position="133"/>
    </location>
</feature>
<comment type="caution">
    <text evidence="8">The sequence shown here is derived from an EMBL/GenBank/DDBJ whole genome shotgun (WGS) entry which is preliminary data.</text>
</comment>
<keyword evidence="4 6" id="KW-0472">Membrane</keyword>
<sequence length="1387" mass="153842">MFSLREAIASLLLVALILYISRRSYRPSSRNAPRTTQYKFSASTGVHREKTTYLEFAAPSPPHFERHSRPAILKVFDYSNAVRSRPIMRETDLARNRVTRNESISSLLSYASDSSTPNDAEQPSPSPLPPHVYPPNYAAKSKARILHIEPVTNSDDGTIKAVPLTTHVTRSLSSRSFGNLEDLIAGPSHHSEQRAAASGKGKARAVYYDRQEKPHGYWAGSEGPTTIDAPPVFENEQDIKVGDVYRHLTPEDCQLWLRVLGDKGPCWRPVSLGYKREDGRCLTVTEKHQEPSWVVHDWSLKRLRANHASGLKNVRFALLRDSSFSEPSRAVHTQRSPPHGDIPTRGPSRRPRNFNMQLWSGAIAILLVCAMITPALVTYSSHSPFDLAGTVRSSARALFLHLLPERPANCAESWDQPSSRSCLPVDIDIERVVHASVRKALKGPVLLRDYALQADGGKILPGLTTPTPEDRTATFPGQQIFGPEVVIDDTEAIGRCWSTLVPSQVGMSIPTLIHPTNVTIDHIPCELAADIGRAPRRMVLWGVVDGKPNQARYKAVMAARGRRSKESSPVLTSGHRFLPLAYLEYDIYADSNVQTFSILQDVIDSHMDFGVFVLEILDNWASTTIACIPPLDPQSEDNPQAIEHATEAPTEDVVMMNPPPSPPPPVAGTKREMIGAKAFALDNVKAARTSDADNVRPLARNMDRSQFCTAPKAPSQRRIVPLRSGSNSSTTQVAQPPTQASFQFTAPLTASQFAAPQPATAHQFPAVGNATVAAHVVHPYMPVGHHQGQNMVSFVNHVPYGQVPAIVNNVPAQNVYGMVPPSAPNFVQVGPHLGPAGFPLQNMPNQMYSVPMQSNHSGTNHEYEEAKTTWERFLPSEREQLLRLYASQQTALGPLMSHPTDTSSTAPPLPPPEDHQMYVDNEAAAPTTSRIDKGKARAESHDVSYDSDLPPSDGLSAMTNDFGYMLLNKIQESHDQTRNLLTDFMAKQCELQNQFCRTVVRELKGSPGSAADTESPLPFHTHRRTPQKPAKTRSSGSGTPSTPTTTPARAGRKSKFSSDDSECPDIILTALQEAVRTHLKTLLGYTTWQDLVRRCPPLTEEEVEGYGIDEDSIPPPEVKFRVDFVHDWKRLPLNLAARDYFVQSLYGTIKGGGFRFNPQALTFITEEHISSALDMHMEYCRRKYREYSKAIVEADDAEAKAKRKAATEARKKRNAMNSRKATLLEAREFVVLNLGLSRHAVLLDKLLPQHMSGDETDDPKSAHKRYRIVEAQWQSAALKDFLRHLDKMYLEHCVTRGGGGSRPRERIHSSDPKVADSPAPDGLWRNCYDNAWLASRPAHQIRRMRIVNSDYDFSVHLEPDVGVSKSLEAQEEVDAQMGSEDEVEEEL</sequence>
<dbReference type="Gene3D" id="2.60.120.260">
    <property type="entry name" value="Galactose-binding domain-like"/>
    <property type="match status" value="1"/>
</dbReference>
<feature type="region of interest" description="Disordered" evidence="5">
    <location>
        <begin position="1364"/>
        <end position="1387"/>
    </location>
</feature>
<name>A0A060SMV4_PYCCI</name>
<evidence type="ECO:0000256" key="4">
    <source>
        <dbReference type="ARBA" id="ARBA00023136"/>
    </source>
</evidence>
<feature type="region of interest" description="Disordered" evidence="5">
    <location>
        <begin position="709"/>
        <end position="735"/>
    </location>
</feature>
<evidence type="ECO:0000256" key="5">
    <source>
        <dbReference type="SAM" id="MobiDB-lite"/>
    </source>
</evidence>
<dbReference type="InterPro" id="IPR012919">
    <property type="entry name" value="SUN_dom"/>
</dbReference>
<dbReference type="HOGENOM" id="CLU_244731_0_0_1"/>
<feature type="region of interest" description="Disordered" evidence="5">
    <location>
        <begin position="110"/>
        <end position="136"/>
    </location>
</feature>
<feature type="compositionally biased region" description="Acidic residues" evidence="5">
    <location>
        <begin position="1369"/>
        <end position="1387"/>
    </location>
</feature>
<dbReference type="PANTHER" id="PTHR12911:SF8">
    <property type="entry name" value="KLAROID PROTEIN-RELATED"/>
    <property type="match status" value="1"/>
</dbReference>
<feature type="compositionally biased region" description="Low complexity" evidence="5">
    <location>
        <begin position="1032"/>
        <end position="1049"/>
    </location>
</feature>
<proteinExistence type="predicted"/>
<evidence type="ECO:0000259" key="7">
    <source>
        <dbReference type="PROSITE" id="PS51469"/>
    </source>
</evidence>
<evidence type="ECO:0000313" key="9">
    <source>
        <dbReference type="Proteomes" id="UP000029665"/>
    </source>
</evidence>
<feature type="compositionally biased region" description="Polar residues" evidence="5">
    <location>
        <begin position="724"/>
        <end position="735"/>
    </location>
</feature>
<keyword evidence="9" id="KW-1185">Reference proteome</keyword>
<dbReference type="PROSITE" id="PS51469">
    <property type="entry name" value="SUN"/>
    <property type="match status" value="1"/>
</dbReference>